<evidence type="ECO:0000313" key="2">
    <source>
        <dbReference type="EMBL" id="KAK9512396.1"/>
    </source>
</evidence>
<reference evidence="2 3" key="1">
    <citation type="submission" date="2022-12" db="EMBL/GenBank/DDBJ databases">
        <title>Chromosome-level genome assembly of true bugs.</title>
        <authorList>
            <person name="Ma L."/>
            <person name="Li H."/>
        </authorList>
    </citation>
    <scope>NUCLEOTIDE SEQUENCE [LARGE SCALE GENOMIC DNA]</scope>
    <source>
        <strain evidence="2">Lab_2022b</strain>
    </source>
</reference>
<gene>
    <name evidence="2" type="ORF">O3M35_000835</name>
</gene>
<accession>A0AAW1DP26</accession>
<keyword evidence="1" id="KW-0732">Signal</keyword>
<dbReference type="AlphaFoldDB" id="A0AAW1DP26"/>
<evidence type="ECO:0000256" key="1">
    <source>
        <dbReference type="SAM" id="SignalP"/>
    </source>
</evidence>
<dbReference type="Proteomes" id="UP001461498">
    <property type="component" value="Unassembled WGS sequence"/>
</dbReference>
<feature type="signal peptide" evidence="1">
    <location>
        <begin position="1"/>
        <end position="16"/>
    </location>
</feature>
<protein>
    <submittedName>
        <fullName evidence="2">Uncharacterized protein</fullName>
    </submittedName>
</protein>
<name>A0AAW1DP26_9HEMI</name>
<feature type="chain" id="PRO_5043598125" evidence="1">
    <location>
        <begin position="17"/>
        <end position="74"/>
    </location>
</feature>
<keyword evidence="3" id="KW-1185">Reference proteome</keyword>
<sequence length="74" mass="7596">MKFFIFFTLLVAAAVAEDARDKRQILLGSTLGSPLIASPGIIGARTILDTPLVAPGLVAPGLVAPGLLGSRLIL</sequence>
<evidence type="ECO:0000313" key="3">
    <source>
        <dbReference type="Proteomes" id="UP001461498"/>
    </source>
</evidence>
<comment type="caution">
    <text evidence="2">The sequence shown here is derived from an EMBL/GenBank/DDBJ whole genome shotgun (WGS) entry which is preliminary data.</text>
</comment>
<proteinExistence type="predicted"/>
<organism evidence="2 3">
    <name type="scientific">Rhynocoris fuscipes</name>
    <dbReference type="NCBI Taxonomy" id="488301"/>
    <lineage>
        <taxon>Eukaryota</taxon>
        <taxon>Metazoa</taxon>
        <taxon>Ecdysozoa</taxon>
        <taxon>Arthropoda</taxon>
        <taxon>Hexapoda</taxon>
        <taxon>Insecta</taxon>
        <taxon>Pterygota</taxon>
        <taxon>Neoptera</taxon>
        <taxon>Paraneoptera</taxon>
        <taxon>Hemiptera</taxon>
        <taxon>Heteroptera</taxon>
        <taxon>Panheteroptera</taxon>
        <taxon>Cimicomorpha</taxon>
        <taxon>Reduviidae</taxon>
        <taxon>Harpactorinae</taxon>
        <taxon>Harpactorini</taxon>
        <taxon>Rhynocoris</taxon>
    </lineage>
</organism>
<dbReference type="EMBL" id="JAPXFL010000001">
    <property type="protein sequence ID" value="KAK9512396.1"/>
    <property type="molecule type" value="Genomic_DNA"/>
</dbReference>